<dbReference type="CDD" id="cd03800">
    <property type="entry name" value="GT4_sucrose_synthase"/>
    <property type="match status" value="1"/>
</dbReference>
<gene>
    <name evidence="7 10" type="primary">mshA</name>
    <name evidence="10" type="ORF">GCM10009844_04650</name>
</gene>
<keyword evidence="11" id="KW-1185">Reference proteome</keyword>
<dbReference type="InterPro" id="IPR017814">
    <property type="entry name" value="Mycothiol_biosynthesis_MshA"/>
</dbReference>
<feature type="binding site" evidence="7">
    <location>
        <position position="329"/>
    </location>
    <ligand>
        <name>UDP-N-acetyl-alpha-D-glucosamine</name>
        <dbReference type="ChEBI" id="CHEBI:57705"/>
    </ligand>
</feature>
<evidence type="ECO:0000256" key="5">
    <source>
        <dbReference type="ARBA" id="ARBA00022842"/>
    </source>
</evidence>
<sequence>MDRIRRLAMISLHTSPLDQPGTGDAGGMNVYVIELSRRLAQQGIEVDIFTRATSSALDPVVEAADGVSVRHVHAGPFEGLTKGELPGQLCVFAREVLRAEAAQPVGHYDALHSHYWLSGQVGALARDRWGVPLVHTMHTMAKVKNDALAAGDTPEPAARIIGEEQVVEAADMLIANTDIEAKQLINLYDAEAGRVEVVYPGVDLSVFRPLGRAAARADLGLPPDAHVLLFAGRIQPLKAPDVLLRAVAELLAQTPALRSRLVVPIVGGPSGSGLEHPESLAQLASELGLDDVVRFVPPVAQADLARWCAAATLVAVPSYNESFGLVAAEAQATGTPVLAAAVGGLTTVVRDGHSGLLIEGHEPRDWAAALRRVIEDEPLRERLSRGALEQARQFAWERTAERTLEVYERAWSFMRESVS</sequence>
<comment type="caution">
    <text evidence="7">Lacks conserved residue(s) required for the propagation of feature annotation.</text>
</comment>
<comment type="function">
    <text evidence="7">Catalyzes the transfer of a N-acetyl-glucosamine moiety to 1D-myo-inositol 3-phosphate to produce 1D-myo-inositol 2-acetamido-2-deoxy-glucopyranoside 3-phosphate in the mycothiol biosynthesis pathway.</text>
</comment>
<dbReference type="Pfam" id="PF00534">
    <property type="entry name" value="Glycos_transf_1"/>
    <property type="match status" value="1"/>
</dbReference>
<evidence type="ECO:0000256" key="4">
    <source>
        <dbReference type="ARBA" id="ARBA00022723"/>
    </source>
</evidence>
<comment type="catalytic activity">
    <reaction evidence="6 7">
        <text>1D-myo-inositol 3-phosphate + UDP-N-acetyl-alpha-D-glucosamine = 1D-myo-inositol 2-acetamido-2-deoxy-alpha-D-glucopyranoside 3-phosphate + UDP + H(+)</text>
        <dbReference type="Rhea" id="RHEA:26188"/>
        <dbReference type="ChEBI" id="CHEBI:15378"/>
        <dbReference type="ChEBI" id="CHEBI:57705"/>
        <dbReference type="ChEBI" id="CHEBI:58223"/>
        <dbReference type="ChEBI" id="CHEBI:58401"/>
        <dbReference type="ChEBI" id="CHEBI:58892"/>
        <dbReference type="EC" id="2.4.1.250"/>
    </reaction>
</comment>
<organism evidence="10 11">
    <name type="scientific">Nocardioides koreensis</name>
    <dbReference type="NCBI Taxonomy" id="433651"/>
    <lineage>
        <taxon>Bacteria</taxon>
        <taxon>Bacillati</taxon>
        <taxon>Actinomycetota</taxon>
        <taxon>Actinomycetes</taxon>
        <taxon>Propionibacteriales</taxon>
        <taxon>Nocardioidaceae</taxon>
        <taxon>Nocardioides</taxon>
    </lineage>
</organism>
<accession>A0ABN2Z6E6</accession>
<feature type="binding site" evidence="7">
    <location>
        <position position="159"/>
    </location>
    <ligand>
        <name>1D-myo-inositol 3-phosphate</name>
        <dbReference type="ChEBI" id="CHEBI:58401"/>
    </ligand>
</feature>
<feature type="domain" description="Glycosyl transferase family 1" evidence="8">
    <location>
        <begin position="214"/>
        <end position="387"/>
    </location>
</feature>
<evidence type="ECO:0000313" key="10">
    <source>
        <dbReference type="EMBL" id="GAA2137524.1"/>
    </source>
</evidence>
<keyword evidence="2 7" id="KW-0328">Glycosyltransferase</keyword>
<feature type="binding site" evidence="7">
    <location>
        <position position="238"/>
    </location>
    <ligand>
        <name>UDP-N-acetyl-alpha-D-glucosamine</name>
        <dbReference type="ChEBI" id="CHEBI:57705"/>
    </ligand>
</feature>
<dbReference type="RefSeq" id="WP_425573661.1">
    <property type="nucleotide sequence ID" value="NZ_BAAAQR010000001.1"/>
</dbReference>
<dbReference type="PANTHER" id="PTHR12526">
    <property type="entry name" value="GLYCOSYLTRANSFERASE"/>
    <property type="match status" value="1"/>
</dbReference>
<evidence type="ECO:0000313" key="11">
    <source>
        <dbReference type="Proteomes" id="UP001501771"/>
    </source>
</evidence>
<evidence type="ECO:0000256" key="2">
    <source>
        <dbReference type="ARBA" id="ARBA00022676"/>
    </source>
</evidence>
<dbReference type="InterPro" id="IPR028098">
    <property type="entry name" value="Glyco_trans_4-like_N"/>
</dbReference>
<evidence type="ECO:0000259" key="8">
    <source>
        <dbReference type="Pfam" id="PF00534"/>
    </source>
</evidence>
<feature type="binding site" evidence="7">
    <location>
        <begin position="19"/>
        <end position="20"/>
    </location>
    <ligand>
        <name>UDP-N-acetyl-alpha-D-glucosamine</name>
        <dbReference type="ChEBI" id="CHEBI:57705"/>
    </ligand>
</feature>
<keyword evidence="4 7" id="KW-0479">Metal-binding</keyword>
<evidence type="ECO:0000256" key="3">
    <source>
        <dbReference type="ARBA" id="ARBA00022679"/>
    </source>
</evidence>
<feature type="binding site" evidence="7">
    <location>
        <position position="233"/>
    </location>
    <ligand>
        <name>UDP-N-acetyl-alpha-D-glucosamine</name>
        <dbReference type="ChEBI" id="CHEBI:57705"/>
    </ligand>
</feature>
<dbReference type="NCBIfam" id="TIGR03449">
    <property type="entry name" value="mycothiol_MshA"/>
    <property type="match status" value="1"/>
</dbReference>
<comment type="caution">
    <text evidence="10">The sequence shown here is derived from an EMBL/GenBank/DDBJ whole genome shotgun (WGS) entry which is preliminary data.</text>
</comment>
<comment type="similarity">
    <text evidence="1 7">Belongs to the glycosyltransferase group 1 family. MshA subfamily.</text>
</comment>
<evidence type="ECO:0000256" key="1">
    <source>
        <dbReference type="ARBA" id="ARBA00008449"/>
    </source>
</evidence>
<dbReference type="EMBL" id="BAAAQR010000001">
    <property type="protein sequence ID" value="GAA2137524.1"/>
    <property type="molecule type" value="Genomic_DNA"/>
</dbReference>
<feature type="binding site" evidence="7">
    <location>
        <position position="13"/>
    </location>
    <ligand>
        <name>1D-myo-inositol 3-phosphate</name>
        <dbReference type="ChEBI" id="CHEBI:58401"/>
    </ligand>
</feature>
<dbReference type="Gene3D" id="3.40.50.2000">
    <property type="entry name" value="Glycogen Phosphorylase B"/>
    <property type="match status" value="2"/>
</dbReference>
<name>A0ABN2Z6E6_9ACTN</name>
<keyword evidence="5 7" id="KW-0460">Magnesium</keyword>
<evidence type="ECO:0000259" key="9">
    <source>
        <dbReference type="Pfam" id="PF13579"/>
    </source>
</evidence>
<evidence type="ECO:0000256" key="7">
    <source>
        <dbReference type="HAMAP-Rule" id="MF_01695"/>
    </source>
</evidence>
<dbReference type="EC" id="2.4.1.250" evidence="7"/>
<feature type="binding site" evidence="7">
    <location>
        <position position="335"/>
    </location>
    <ligand>
        <name>Mg(2+)</name>
        <dbReference type="ChEBI" id="CHEBI:18420"/>
    </ligand>
</feature>
<feature type="binding site" evidence="7">
    <location>
        <begin position="24"/>
        <end position="29"/>
    </location>
    <ligand>
        <name>1D-myo-inositol 3-phosphate</name>
        <dbReference type="ChEBI" id="CHEBI:58401"/>
    </ligand>
</feature>
<protein>
    <recommendedName>
        <fullName evidence="7">D-inositol-3-phosphate glycosyltransferase</fullName>
        <ecNumber evidence="7">2.4.1.250</ecNumber>
    </recommendedName>
    <alternativeName>
        <fullName evidence="7">N-acetylglucosamine-inositol-phosphate N-acetylglucosaminyltransferase</fullName>
        <shortName evidence="7">GlcNAc-Ins-P N-acetylglucosaminyltransferase</shortName>
    </alternativeName>
</protein>
<dbReference type="Proteomes" id="UP001501771">
    <property type="component" value="Unassembled WGS sequence"/>
</dbReference>
<feature type="binding site" evidence="7">
    <location>
        <position position="299"/>
    </location>
    <ligand>
        <name>UDP-N-acetyl-alpha-D-glucosamine</name>
        <dbReference type="ChEBI" id="CHEBI:57705"/>
    </ligand>
</feature>
<proteinExistence type="inferred from homology"/>
<feature type="binding site" evidence="7">
    <location>
        <position position="27"/>
    </location>
    <ligand>
        <name>UDP-N-acetyl-alpha-D-glucosamine</name>
        <dbReference type="ChEBI" id="CHEBI:57705"/>
    </ligand>
</feature>
<dbReference type="SUPFAM" id="SSF53756">
    <property type="entry name" value="UDP-Glycosyltransferase/glycogen phosphorylase"/>
    <property type="match status" value="1"/>
</dbReference>
<reference evidence="10 11" key="1">
    <citation type="journal article" date="2019" name="Int. J. Syst. Evol. Microbiol.">
        <title>The Global Catalogue of Microorganisms (GCM) 10K type strain sequencing project: providing services to taxonomists for standard genome sequencing and annotation.</title>
        <authorList>
            <consortium name="The Broad Institute Genomics Platform"/>
            <consortium name="The Broad Institute Genome Sequencing Center for Infectious Disease"/>
            <person name="Wu L."/>
            <person name="Ma J."/>
        </authorList>
    </citation>
    <scope>NUCLEOTIDE SEQUENCE [LARGE SCALE GENOMIC DNA]</scope>
    <source>
        <strain evidence="10 11">JCM 16022</strain>
    </source>
</reference>
<evidence type="ECO:0000256" key="6">
    <source>
        <dbReference type="ARBA" id="ARBA00048131"/>
    </source>
</evidence>
<comment type="subunit">
    <text evidence="7">Homodimer.</text>
</comment>
<feature type="binding site" evidence="7">
    <location>
        <position position="82"/>
    </location>
    <ligand>
        <name>1D-myo-inositol 3-phosphate</name>
        <dbReference type="ChEBI" id="CHEBI:58401"/>
    </ligand>
</feature>
<dbReference type="HAMAP" id="MF_01695">
    <property type="entry name" value="MshA"/>
    <property type="match status" value="1"/>
</dbReference>
<dbReference type="InterPro" id="IPR001296">
    <property type="entry name" value="Glyco_trans_1"/>
</dbReference>
<dbReference type="PANTHER" id="PTHR12526:SF510">
    <property type="entry name" value="D-INOSITOL 3-PHOSPHATE GLYCOSYLTRANSFERASE"/>
    <property type="match status" value="1"/>
</dbReference>
<feature type="domain" description="Glycosyltransferase subfamily 4-like N-terminal" evidence="9">
    <location>
        <begin position="26"/>
        <end position="201"/>
    </location>
</feature>
<feature type="binding site" evidence="7">
    <location>
        <position position="321"/>
    </location>
    <ligand>
        <name>UDP-N-acetyl-alpha-D-glucosamine</name>
        <dbReference type="ChEBI" id="CHEBI:57705"/>
    </ligand>
</feature>
<feature type="binding site" evidence="7">
    <location>
        <position position="139"/>
    </location>
    <ligand>
        <name>1D-myo-inositol 3-phosphate</name>
        <dbReference type="ChEBI" id="CHEBI:58401"/>
    </ligand>
</feature>
<keyword evidence="3 7" id="KW-0808">Transferase</keyword>
<feature type="binding site" evidence="7">
    <location>
        <position position="311"/>
    </location>
    <ligand>
        <name>Mg(2+)</name>
        <dbReference type="ChEBI" id="CHEBI:18420"/>
    </ligand>
</feature>
<feature type="binding site" evidence="7">
    <location>
        <position position="115"/>
    </location>
    <ligand>
        <name>1D-myo-inositol 3-phosphate</name>
        <dbReference type="ChEBI" id="CHEBI:58401"/>
    </ligand>
</feature>
<dbReference type="Pfam" id="PF13579">
    <property type="entry name" value="Glyco_trans_4_4"/>
    <property type="match status" value="1"/>
</dbReference>